<sequence>MRTFGNYKNSKSGGARKVEYNKRESTQWDLRFDTSKINVDDLIASLRNHLDDIAYVLIGGKEFGTSPVFIYGKPVANIEATEHVHCALITKKPVKRWEALKFFRENKIDDEYCTVRNEKFTFLGWRLHHIKDDTKIDDKRVLFEWGTLPMDRINEHNVKEIKRMLAKFPGPTDPRYAPFLEMASDERIKRRKLAKMEAEIPVLREEIKQIEERRAMSDHDMDAIDRLPPIVDLEARLGGKIIKIE</sequence>
<accession>A0A8A4XCI4</accession>
<reference evidence="1" key="1">
    <citation type="submission" date="2020-10" db="EMBL/GenBank/DDBJ databases">
        <title>CRESS DNA virus dark matter in the feces of wild birds.</title>
        <authorList>
            <person name="Yang S."/>
            <person name="Zhang W."/>
        </authorList>
    </citation>
    <scope>NUCLEOTIDE SEQUENCE</scope>
    <source>
        <strain evidence="1">Cra70cir3</strain>
    </source>
</reference>
<proteinExistence type="predicted"/>
<organism evidence="1">
    <name type="scientific">Grus japonensis CRESS-DNA-virus sp</name>
    <dbReference type="NCBI Taxonomy" id="2815045"/>
    <lineage>
        <taxon>Viruses</taxon>
        <taxon>Monodnaviria</taxon>
        <taxon>Shotokuvirae</taxon>
        <taxon>Cressdnaviricota</taxon>
    </lineage>
</organism>
<name>A0A8A4XCI4_9VIRU</name>
<protein>
    <submittedName>
        <fullName evidence="1">Replication-associated protein</fullName>
    </submittedName>
</protein>
<evidence type="ECO:0000313" key="1">
    <source>
        <dbReference type="EMBL" id="QTE03498.1"/>
    </source>
</evidence>
<dbReference type="EMBL" id="MW182832">
    <property type="protein sequence ID" value="QTE03498.1"/>
    <property type="molecule type" value="Genomic_DNA"/>
</dbReference>